<dbReference type="Gene3D" id="1.25.40.20">
    <property type="entry name" value="Ankyrin repeat-containing domain"/>
    <property type="match status" value="1"/>
</dbReference>
<gene>
    <name evidence="1" type="ORF">LRP50_00180</name>
</gene>
<sequence length="92" mass="9992">MIYAVRQRNIPAIKLLLDNGAKSLINHQSVRGTSALSMVFDSKPYSTEIVATLLEAGADPDINPEGGNSFRNSVSILADMPPEIPELLVNRE</sequence>
<dbReference type="SUPFAM" id="SSF48403">
    <property type="entry name" value="Ankyrin repeat"/>
    <property type="match status" value="1"/>
</dbReference>
<reference evidence="1" key="1">
    <citation type="submission" date="2021-12" db="EMBL/GenBank/DDBJ databases">
        <title>Enterovibrio ZSDZ35 sp. nov. and Enterovibrio ZSDZ42 sp. nov., isolated from coastal seawater in Qingdao.</title>
        <authorList>
            <person name="Zhang P."/>
        </authorList>
    </citation>
    <scope>NUCLEOTIDE SEQUENCE</scope>
    <source>
        <strain evidence="1">ZSDZ42</strain>
    </source>
</reference>
<evidence type="ECO:0000313" key="2">
    <source>
        <dbReference type="Proteomes" id="UP001149400"/>
    </source>
</evidence>
<dbReference type="InterPro" id="IPR036770">
    <property type="entry name" value="Ankyrin_rpt-contain_sf"/>
</dbReference>
<name>A0ABT5QU63_9GAMM</name>
<dbReference type="EMBL" id="JAJUBC010000001">
    <property type="protein sequence ID" value="MDD1791544.1"/>
    <property type="molecule type" value="Genomic_DNA"/>
</dbReference>
<keyword evidence="2" id="KW-1185">Reference proteome</keyword>
<dbReference type="Proteomes" id="UP001149400">
    <property type="component" value="Unassembled WGS sequence"/>
</dbReference>
<organism evidence="1 2">
    <name type="scientific">Enterovibrio gelatinilyticus</name>
    <dbReference type="NCBI Taxonomy" id="2899819"/>
    <lineage>
        <taxon>Bacteria</taxon>
        <taxon>Pseudomonadati</taxon>
        <taxon>Pseudomonadota</taxon>
        <taxon>Gammaproteobacteria</taxon>
        <taxon>Vibrionales</taxon>
        <taxon>Vibrionaceae</taxon>
        <taxon>Enterovibrio</taxon>
    </lineage>
</organism>
<accession>A0ABT5QU63</accession>
<comment type="caution">
    <text evidence="1">The sequence shown here is derived from an EMBL/GenBank/DDBJ whole genome shotgun (WGS) entry which is preliminary data.</text>
</comment>
<protein>
    <submittedName>
        <fullName evidence="1">Ankyrin repeat domain-containing protein</fullName>
    </submittedName>
</protein>
<evidence type="ECO:0000313" key="1">
    <source>
        <dbReference type="EMBL" id="MDD1791544.1"/>
    </source>
</evidence>
<proteinExistence type="predicted"/>
<dbReference type="RefSeq" id="WP_274162503.1">
    <property type="nucleotide sequence ID" value="NZ_JAJUBC010000001.1"/>
</dbReference>